<dbReference type="Proteomes" id="UP000323994">
    <property type="component" value="Unassembled WGS sequence"/>
</dbReference>
<reference evidence="2 3" key="1">
    <citation type="submission" date="2019-05" db="EMBL/GenBank/DDBJ databases">
        <authorList>
            <person name="Qu J.-H."/>
        </authorList>
    </citation>
    <scope>NUCLEOTIDE SEQUENCE [LARGE SCALE GENOMIC DNA]</scope>
    <source>
        <strain evidence="2 3">NS28</strain>
    </source>
</reference>
<dbReference type="InterPro" id="IPR038765">
    <property type="entry name" value="Papain-like_cys_pep_sf"/>
</dbReference>
<keyword evidence="3" id="KW-1185">Reference proteome</keyword>
<accession>A0A5M8QU89</accession>
<proteinExistence type="predicted"/>
<dbReference type="EMBL" id="VBSN01000030">
    <property type="protein sequence ID" value="KAA6439845.1"/>
    <property type="molecule type" value="Genomic_DNA"/>
</dbReference>
<dbReference type="Gene3D" id="2.60.40.2250">
    <property type="match status" value="1"/>
</dbReference>
<evidence type="ECO:0000313" key="2">
    <source>
        <dbReference type="EMBL" id="KAA6439845.1"/>
    </source>
</evidence>
<dbReference type="Gene3D" id="3.10.620.30">
    <property type="match status" value="1"/>
</dbReference>
<name>A0A5M8QU89_9BACT</name>
<dbReference type="RefSeq" id="WP_139011993.1">
    <property type="nucleotide sequence ID" value="NZ_VBSN01000030.1"/>
</dbReference>
<protein>
    <submittedName>
        <fullName evidence="2">Transglutaminase family protein</fullName>
    </submittedName>
</protein>
<dbReference type="Pfam" id="PF08379">
    <property type="entry name" value="Bact_transglu_N"/>
    <property type="match status" value="1"/>
</dbReference>
<comment type="caution">
    <text evidence="2">The sequence shown here is derived from an EMBL/GenBank/DDBJ whole genome shotgun (WGS) entry which is preliminary data.</text>
</comment>
<dbReference type="SUPFAM" id="SSF54001">
    <property type="entry name" value="Cysteine proteinases"/>
    <property type="match status" value="1"/>
</dbReference>
<organism evidence="2 3">
    <name type="scientific">Dyadobacter flavalbus</name>
    <dbReference type="NCBI Taxonomy" id="2579942"/>
    <lineage>
        <taxon>Bacteria</taxon>
        <taxon>Pseudomonadati</taxon>
        <taxon>Bacteroidota</taxon>
        <taxon>Cytophagia</taxon>
        <taxon>Cytophagales</taxon>
        <taxon>Spirosomataceae</taxon>
        <taxon>Dyadobacter</taxon>
    </lineage>
</organism>
<dbReference type="OrthoDB" id="9804872at2"/>
<sequence length="275" mass="30902">MRMKGKSVINYNVYAPTNVICMLRPRRQDGQSIIQEGFKVNPSVEFSEYTDIYGNPCQRLVMPVGQVTITTEVEAQVNVTKPIPTPVPAYVMVGDLPDDVMHYILPSRYCQSDLPEINALAMQIAGNFKPGYDQVEEIRKWIHNNVTYQYGTSNANTTALDTARNRIGVCRDFTHLAIALCRNLSIPTRMTVGYLDKLQEMDLHAWFEVYIGDGWYAFDAVQEQTEGYRIEIAHGRDAADVAMITQFGNATLQSLHVEVELLDPDPASLPGQNAH</sequence>
<dbReference type="SMART" id="SM00460">
    <property type="entry name" value="TGc"/>
    <property type="match status" value="1"/>
</dbReference>
<dbReference type="PANTHER" id="PTHR33490:SF12">
    <property type="entry name" value="BLL5557 PROTEIN"/>
    <property type="match status" value="1"/>
</dbReference>
<dbReference type="Pfam" id="PF01841">
    <property type="entry name" value="Transglut_core"/>
    <property type="match status" value="1"/>
</dbReference>
<dbReference type="AlphaFoldDB" id="A0A5M8QU89"/>
<evidence type="ECO:0000259" key="1">
    <source>
        <dbReference type="SMART" id="SM00460"/>
    </source>
</evidence>
<evidence type="ECO:0000313" key="3">
    <source>
        <dbReference type="Proteomes" id="UP000323994"/>
    </source>
</evidence>
<feature type="domain" description="Transglutaminase-like" evidence="1">
    <location>
        <begin position="162"/>
        <end position="222"/>
    </location>
</feature>
<gene>
    <name evidence="2" type="ORF">FEM33_10365</name>
</gene>
<dbReference type="InterPro" id="IPR013589">
    <property type="entry name" value="Bac_transglu_N"/>
</dbReference>
<dbReference type="PANTHER" id="PTHR33490">
    <property type="entry name" value="BLR5614 PROTEIN-RELATED"/>
    <property type="match status" value="1"/>
</dbReference>
<dbReference type="InterPro" id="IPR002931">
    <property type="entry name" value="Transglutaminase-like"/>
</dbReference>